<sequence>MAQSLNQKAVNNFVKGLITEAAELTFPEGASVDELNCDLRRDGTRRRRLGVTTEESFTLSSFTLSDSELTSVGEWANVGGNADLTFLVLQKGSTLYFYNKADLPYSDQIEANSVDLSAYEFSGSSGAETAKCQFTTLEGKLVVSSSAIDTLSIAYDAGSYTVSVIDFQTRDFEWQGEVDEYYTDDSTPSILRQYDARNTGWGASGAPTTLTKRLTHPWYAGKDADNNYSSTEFNKVFGGTSLTGNGHFVLDFFSKNRSAVSGVAGITTETEESRFKCVESFSGRVFYAGLESAKNAGTILFSKLTNNVDDFGKCYQVNDPTAEYLSDLLDTDGGEIHISDAINIQRLYAYQASLFIFAENGVWQITGVDGVFKASSYSVNRVSRIGILSPESFVAAEGVPFWWSRFGIHTLQFDQISGSAQEQNITIPTIQTYWDGISSDAKKAVVSSYDSINKRVYWAYPDDDETVISKLNNFLILDIPLQAFYPWRIENQASSTDCVVGLAFYSGFGAKELQLDVTANNGVDDVVTSAGDDVVSEQISTFNTGDPAIVLLIRDGATDKVTMGSFSSTSFLDWGDTNYSSYAETGYDFVGDLVTKKSAPYVVVYTRLTEEGFTGNEVSGYEVVRPSSLLVSTAWDFNSNFGTSQQAYRLKFPVVVNPSDLTTFNYPESVVTTRLKVRGTGRSMRIRYESEQGKDFILLGWGMIQGRNSRF</sequence>
<accession>A0A3G2YRV9</accession>
<protein>
    <submittedName>
        <fullName evidence="1">Tubular protein B</fullName>
    </submittedName>
</protein>
<organism evidence="1 2">
    <name type="scientific">Lentibacter phage vB_LenP_ICBM2</name>
    <dbReference type="NCBI Taxonomy" id="2847823"/>
    <lineage>
        <taxon>Viruses</taxon>
        <taxon>Duplodnaviria</taxon>
        <taxon>Heunggongvirae</taxon>
        <taxon>Uroviricota</taxon>
        <taxon>Caudoviricetes</taxon>
        <taxon>Zobellviridae</taxon>
        <taxon>Cobavirinae</taxon>
        <taxon>Veravirus</taxon>
        <taxon>Veravirus septentrionalis</taxon>
    </lineage>
</organism>
<reference evidence="2" key="1">
    <citation type="submission" date="2017-07" db="EMBL/GenBank/DDBJ databases">
        <title>Cobaviruses - a newly discovered phage group infecting protist-associated Rhodobacteraceae is ubiquitous in highly productive marine areas.</title>
        <authorList>
            <person name="Bischoff V."/>
            <person name="Bunk B."/>
            <person name="Meier-Kolthoff J."/>
            <person name="Sproer C."/>
            <person name="Poehlein A."/>
            <person name="Dogs M."/>
            <person name="Daniel R."/>
            <person name="Overmann J."/>
            <person name="Goker M."/>
            <person name="Simon M."/>
            <person name="Brinkhoff T."/>
            <person name="Moraru C."/>
        </authorList>
    </citation>
    <scope>NUCLEOTIDE SEQUENCE [LARGE SCALE GENOMIC DNA]</scope>
</reference>
<evidence type="ECO:0000313" key="2">
    <source>
        <dbReference type="Proteomes" id="UP000273515"/>
    </source>
</evidence>
<proteinExistence type="predicted"/>
<dbReference type="Proteomes" id="UP000273515">
    <property type="component" value="Segment"/>
</dbReference>
<gene>
    <name evidence="1" type="ORF">vBLenPICBM2__39</name>
</gene>
<keyword evidence="2" id="KW-1185">Reference proteome</keyword>
<reference evidence="1 2" key="2">
    <citation type="journal article" date="2019" name="ISME J.">
        <title>Cobaviruses - a new globally distributed phage group infecting Rhodobacteraceae in marine ecosystems.</title>
        <authorList>
            <person name="Bischoff V."/>
            <person name="Bunk B."/>
            <person name="Meier-Kolthoff J.P."/>
            <person name="Sproer C."/>
            <person name="Poehlein A."/>
            <person name="Dogs M."/>
            <person name="Nguyen M."/>
            <person name="Petersen J."/>
            <person name="Daniel R."/>
            <person name="Overmann J."/>
            <person name="Goker M."/>
            <person name="Simon M."/>
            <person name="Brinkhoff T."/>
            <person name="Moraru C."/>
        </authorList>
    </citation>
    <scope>NUCLEOTIDE SEQUENCE [LARGE SCALE GENOMIC DNA]</scope>
</reference>
<dbReference type="EMBL" id="MF431616">
    <property type="protein sequence ID" value="AYP28099.1"/>
    <property type="molecule type" value="Genomic_DNA"/>
</dbReference>
<evidence type="ECO:0000313" key="1">
    <source>
        <dbReference type="EMBL" id="AYP28099.1"/>
    </source>
</evidence>
<name>A0A3G2YRV9_9CAUD</name>